<name>A0AAD9Q149_ACRCE</name>
<dbReference type="PANTHER" id="PTHR37984">
    <property type="entry name" value="PROTEIN CBG26694"/>
    <property type="match status" value="1"/>
</dbReference>
<dbReference type="InterPro" id="IPR050951">
    <property type="entry name" value="Retrovirus_Pol_polyprotein"/>
</dbReference>
<sequence>MPDMEEGKLSSDVQNDHVSVEENREDKDKLDTGATCNVMSFDKLCEIKQSGKPGMQPTTSKLRLYDGSMVQALGECDLQCKYKGNQHLLNFKIISGSQQPLLSGETCTGMGLITVHVVNSINMSEASMPLDVLTKYKDAFEGLGCLPGEYHLEVDPSCRPVKHTPRRMLLPGCKEIVKYNIKYFGGQKIPAQLKKTRTGLNLSVFGNVQQLFKLDTGAQCNVLPKAASDMITTKPLQSSSAKLESYTKTRIKPVGKYELPCWVCGQEYQVCFEVVDGKRALQQIVQEPQIEEPKASESACTAPSDEDLTDTEVKMSGAGALQNTKSTPVKISMATTTQSVRTVRDPPRFEDYVKFCPQLEQFCTISQSIVFNFETKTLLQWSCCLKFCIATVC</sequence>
<dbReference type="EMBL" id="JARQWQ010000083">
    <property type="protein sequence ID" value="KAK2552794.1"/>
    <property type="molecule type" value="Genomic_DNA"/>
</dbReference>
<evidence type="ECO:0000313" key="3">
    <source>
        <dbReference type="Proteomes" id="UP001249851"/>
    </source>
</evidence>
<dbReference type="Proteomes" id="UP001249851">
    <property type="component" value="Unassembled WGS sequence"/>
</dbReference>
<organism evidence="2 3">
    <name type="scientific">Acropora cervicornis</name>
    <name type="common">Staghorn coral</name>
    <dbReference type="NCBI Taxonomy" id="6130"/>
    <lineage>
        <taxon>Eukaryota</taxon>
        <taxon>Metazoa</taxon>
        <taxon>Cnidaria</taxon>
        <taxon>Anthozoa</taxon>
        <taxon>Hexacorallia</taxon>
        <taxon>Scleractinia</taxon>
        <taxon>Astrocoeniina</taxon>
        <taxon>Acroporidae</taxon>
        <taxon>Acropora</taxon>
    </lineage>
</organism>
<proteinExistence type="predicted"/>
<dbReference type="CDD" id="cd05481">
    <property type="entry name" value="retropepsin_like_LTR_1"/>
    <property type="match status" value="1"/>
</dbReference>
<feature type="region of interest" description="Disordered" evidence="1">
    <location>
        <begin position="1"/>
        <end position="29"/>
    </location>
</feature>
<evidence type="ECO:0000256" key="1">
    <source>
        <dbReference type="SAM" id="MobiDB-lite"/>
    </source>
</evidence>
<evidence type="ECO:0000313" key="2">
    <source>
        <dbReference type="EMBL" id="KAK2552794.1"/>
    </source>
</evidence>
<comment type="caution">
    <text evidence="2">The sequence shown here is derived from an EMBL/GenBank/DDBJ whole genome shotgun (WGS) entry which is preliminary data.</text>
</comment>
<gene>
    <name evidence="2" type="ORF">P5673_025953</name>
</gene>
<dbReference type="AlphaFoldDB" id="A0AAD9Q149"/>
<accession>A0AAD9Q149</accession>
<reference evidence="2" key="2">
    <citation type="journal article" date="2023" name="Science">
        <title>Genomic signatures of disease resistance in endangered staghorn corals.</title>
        <authorList>
            <person name="Vollmer S.V."/>
            <person name="Selwyn J.D."/>
            <person name="Despard B.A."/>
            <person name="Roesel C.L."/>
        </authorList>
    </citation>
    <scope>NUCLEOTIDE SEQUENCE</scope>
    <source>
        <strain evidence="2">K2</strain>
    </source>
</reference>
<dbReference type="PANTHER" id="PTHR37984:SF8">
    <property type="entry name" value="CCHC-TYPE DOMAIN-CONTAINING PROTEIN"/>
    <property type="match status" value="1"/>
</dbReference>
<protein>
    <submittedName>
        <fullName evidence="2">Uncharacterized protein</fullName>
    </submittedName>
</protein>
<reference evidence="2" key="1">
    <citation type="journal article" date="2023" name="G3 (Bethesda)">
        <title>Whole genome assembly and annotation of the endangered Caribbean coral Acropora cervicornis.</title>
        <authorList>
            <person name="Selwyn J.D."/>
            <person name="Vollmer S.V."/>
        </authorList>
    </citation>
    <scope>NUCLEOTIDE SEQUENCE</scope>
    <source>
        <strain evidence="2">K2</strain>
    </source>
</reference>
<keyword evidence="3" id="KW-1185">Reference proteome</keyword>